<proteinExistence type="predicted"/>
<sequence>MSGLSVWNTRLELLDKTARVRLVIQPIASIENHGVLPLGADLLIADCVMKNIRLPRGVVVAPTIPYSTAIEHQEPRVSVNPQMFIQYLVEVGSSLLSIADTLLFAVFHGGAYHATYLAARILRSMGNNVVLFNFWDTVTKAIGLKDVLVHADCIEASILLACGYDKGIRETEQVDPDCTRIAPHYQPWVSLDVPDLYPRDSVPASRTLGEKLLRAASAQLRELVESILEQLEASSR</sequence>
<evidence type="ECO:0000256" key="2">
    <source>
        <dbReference type="ARBA" id="ARBA00022723"/>
    </source>
</evidence>
<evidence type="ECO:0000256" key="1">
    <source>
        <dbReference type="ARBA" id="ARBA00001947"/>
    </source>
</evidence>
<evidence type="ECO:0000256" key="3">
    <source>
        <dbReference type="ARBA" id="ARBA00022801"/>
    </source>
</evidence>
<name>A0A211YPN4_9CREN</name>
<evidence type="ECO:0000313" key="6">
    <source>
        <dbReference type="Proteomes" id="UP000196694"/>
    </source>
</evidence>
<dbReference type="Proteomes" id="UP000196694">
    <property type="component" value="Unassembled WGS sequence"/>
</dbReference>
<organism evidence="5 6">
    <name type="scientific">Pyrodictium delaneyi</name>
    <dbReference type="NCBI Taxonomy" id="1273541"/>
    <lineage>
        <taxon>Archaea</taxon>
        <taxon>Thermoproteota</taxon>
        <taxon>Thermoprotei</taxon>
        <taxon>Desulfurococcales</taxon>
        <taxon>Pyrodictiaceae</taxon>
        <taxon>Pyrodictium</taxon>
    </lineage>
</organism>
<keyword evidence="3" id="KW-0378">Hydrolase</keyword>
<dbReference type="GO" id="GO:0009231">
    <property type="term" value="P:riboflavin biosynthetic process"/>
    <property type="evidence" value="ECO:0007669"/>
    <property type="project" value="TreeGrafter"/>
</dbReference>
<accession>A0A211YPN4</accession>
<gene>
    <name evidence="5" type="ORF">Pdsh_03520</name>
</gene>
<protein>
    <recommendedName>
        <fullName evidence="7">Creatinine amidohydrolase</fullName>
    </recommendedName>
</protein>
<evidence type="ECO:0000313" key="5">
    <source>
        <dbReference type="EMBL" id="OWJ54797.1"/>
    </source>
</evidence>
<comment type="cofactor">
    <cofactor evidence="1">
        <name>Zn(2+)</name>
        <dbReference type="ChEBI" id="CHEBI:29105"/>
    </cofactor>
</comment>
<keyword evidence="2" id="KW-0479">Metal-binding</keyword>
<dbReference type="PANTHER" id="PTHR35005:SF1">
    <property type="entry name" value="2-AMINO-5-FORMYLAMINO-6-RIBOSYLAMINOPYRIMIDIN-4(3H)-ONE 5'-MONOPHOSPHATE DEFORMYLASE"/>
    <property type="match status" value="1"/>
</dbReference>
<dbReference type="PANTHER" id="PTHR35005">
    <property type="entry name" value="3-DEHYDRO-SCYLLO-INOSOSE HYDROLASE"/>
    <property type="match status" value="1"/>
</dbReference>
<keyword evidence="4" id="KW-0862">Zinc</keyword>
<dbReference type="Gene3D" id="3.40.50.10310">
    <property type="entry name" value="Creatininase"/>
    <property type="match status" value="1"/>
</dbReference>
<dbReference type="EMBL" id="NCQP01000002">
    <property type="protein sequence ID" value="OWJ54797.1"/>
    <property type="molecule type" value="Genomic_DNA"/>
</dbReference>
<evidence type="ECO:0000256" key="4">
    <source>
        <dbReference type="ARBA" id="ARBA00022833"/>
    </source>
</evidence>
<dbReference type="Pfam" id="PF02633">
    <property type="entry name" value="Creatininase"/>
    <property type="match status" value="1"/>
</dbReference>
<keyword evidence="6" id="KW-1185">Reference proteome</keyword>
<dbReference type="InterPro" id="IPR003785">
    <property type="entry name" value="Creatininase/forma_Hydrolase"/>
</dbReference>
<dbReference type="InterPro" id="IPR024087">
    <property type="entry name" value="Creatininase-like_sf"/>
</dbReference>
<reference evidence="5 6" key="1">
    <citation type="submission" date="2017-05" db="EMBL/GenBank/DDBJ databases">
        <title>The draft genome of the hyperthermophilic archaeon 'Pyrodictium delaneyi strain Hulk', an iron and nitrate reducer, reveals the capacity for sulfate reduction.</title>
        <authorList>
            <person name="Demey L.M."/>
            <person name="Miller C."/>
            <person name="Manzella M."/>
            <person name="Reguera G."/>
            <person name="Kashefi K."/>
        </authorList>
    </citation>
    <scope>NUCLEOTIDE SEQUENCE [LARGE SCALE GENOMIC DNA]</scope>
    <source>
        <strain evidence="5 6">Hulk</strain>
    </source>
</reference>
<dbReference type="AlphaFoldDB" id="A0A211YPN4"/>
<comment type="caution">
    <text evidence="5">The sequence shown here is derived from an EMBL/GenBank/DDBJ whole genome shotgun (WGS) entry which is preliminary data.</text>
</comment>
<evidence type="ECO:0008006" key="7">
    <source>
        <dbReference type="Google" id="ProtNLM"/>
    </source>
</evidence>
<dbReference type="GO" id="GO:0016811">
    <property type="term" value="F:hydrolase activity, acting on carbon-nitrogen (but not peptide) bonds, in linear amides"/>
    <property type="evidence" value="ECO:0007669"/>
    <property type="project" value="TreeGrafter"/>
</dbReference>
<dbReference type="SUPFAM" id="SSF102215">
    <property type="entry name" value="Creatininase"/>
    <property type="match status" value="1"/>
</dbReference>
<dbReference type="GO" id="GO:0046872">
    <property type="term" value="F:metal ion binding"/>
    <property type="evidence" value="ECO:0007669"/>
    <property type="project" value="UniProtKB-KW"/>
</dbReference>